<keyword evidence="1 4" id="KW-0349">Heme</keyword>
<dbReference type="PROSITE" id="PS51007">
    <property type="entry name" value="CYTC"/>
    <property type="match status" value="2"/>
</dbReference>
<dbReference type="PANTHER" id="PTHR35008">
    <property type="entry name" value="BLL4482 PROTEIN-RELATED"/>
    <property type="match status" value="1"/>
</dbReference>
<evidence type="ECO:0000259" key="5">
    <source>
        <dbReference type="PROSITE" id="PS51007"/>
    </source>
</evidence>
<dbReference type="InterPro" id="IPR051459">
    <property type="entry name" value="Cytochrome_c-type_DH"/>
</dbReference>
<evidence type="ECO:0000256" key="1">
    <source>
        <dbReference type="ARBA" id="ARBA00022617"/>
    </source>
</evidence>
<evidence type="ECO:0000313" key="6">
    <source>
        <dbReference type="EMBL" id="MPR36833.1"/>
    </source>
</evidence>
<dbReference type="GO" id="GO:0046872">
    <property type="term" value="F:metal ion binding"/>
    <property type="evidence" value="ECO:0007669"/>
    <property type="project" value="UniProtKB-KW"/>
</dbReference>
<evidence type="ECO:0000256" key="3">
    <source>
        <dbReference type="ARBA" id="ARBA00023004"/>
    </source>
</evidence>
<evidence type="ECO:0000313" key="7">
    <source>
        <dbReference type="Proteomes" id="UP000479293"/>
    </source>
</evidence>
<dbReference type="AlphaFoldDB" id="A0A7C9FZK0"/>
<reference evidence="6 7" key="1">
    <citation type="submission" date="2019-10" db="EMBL/GenBank/DDBJ databases">
        <title>Draft Genome Sequence of Cytophagaceae sp. SJW1-29.</title>
        <authorList>
            <person name="Choi A."/>
        </authorList>
    </citation>
    <scope>NUCLEOTIDE SEQUENCE [LARGE SCALE GENOMIC DNA]</scope>
    <source>
        <strain evidence="6 7">SJW1-29</strain>
    </source>
</reference>
<dbReference type="Gene3D" id="1.10.760.10">
    <property type="entry name" value="Cytochrome c-like domain"/>
    <property type="match status" value="2"/>
</dbReference>
<comment type="caution">
    <text evidence="6">The sequence shown here is derived from an EMBL/GenBank/DDBJ whole genome shotgun (WGS) entry which is preliminary data.</text>
</comment>
<protein>
    <submittedName>
        <fullName evidence="6">Cytochrome C</fullName>
    </submittedName>
</protein>
<dbReference type="Proteomes" id="UP000479293">
    <property type="component" value="Unassembled WGS sequence"/>
</dbReference>
<feature type="domain" description="Cytochrome c" evidence="5">
    <location>
        <begin position="35"/>
        <end position="149"/>
    </location>
</feature>
<keyword evidence="7" id="KW-1185">Reference proteome</keyword>
<evidence type="ECO:0000256" key="4">
    <source>
        <dbReference type="PROSITE-ProRule" id="PRU00433"/>
    </source>
</evidence>
<accession>A0A7C9FZK0</accession>
<name>A0A7C9FZK0_9BACT</name>
<keyword evidence="2 4" id="KW-0479">Metal-binding</keyword>
<keyword evidence="3 4" id="KW-0408">Iron</keyword>
<dbReference type="SUPFAM" id="SSF46626">
    <property type="entry name" value="Cytochrome c"/>
    <property type="match status" value="2"/>
</dbReference>
<gene>
    <name evidence="6" type="ORF">GBK04_26755</name>
</gene>
<dbReference type="EMBL" id="WHLY01000002">
    <property type="protein sequence ID" value="MPR36833.1"/>
    <property type="molecule type" value="Genomic_DNA"/>
</dbReference>
<dbReference type="GO" id="GO:0020037">
    <property type="term" value="F:heme binding"/>
    <property type="evidence" value="ECO:0007669"/>
    <property type="project" value="InterPro"/>
</dbReference>
<sequence length="325" mass="35465">MLLLILIGLVNCVRPKVSQPNGKRLETFQVQGTPALVAHGEYLANHVAACMDCHSQRDWTRLTGPIVPGTLGAGGQEYGKNYGLPGRVYGRNLTPAALKDWTDQELLTAITAGVTKSGKPLFPLMPYPNYHTMRQSDAAAIIAYLRTLPPLANDIPNNRIPAPVRLGMRLMPHRANLLSDSEASLGVPYGQYLTRMAGCADCHTNRTFGKLIKKSPFAGGMPVSMFGGTLRSANITPDSLTGIGRWTKADFVDRFKAYDPTHFAAPVVGDGFNTVMPWTLYAGMTEADLGAIYDYLRTVKSVRKRVVLFQPKEKSSHDSRASKSS</sequence>
<dbReference type="InterPro" id="IPR036909">
    <property type="entry name" value="Cyt_c-like_dom_sf"/>
</dbReference>
<feature type="domain" description="Cytochrome c" evidence="5">
    <location>
        <begin position="185"/>
        <end position="300"/>
    </location>
</feature>
<organism evidence="6 7">
    <name type="scientific">Salmonirosea aquatica</name>
    <dbReference type="NCBI Taxonomy" id="2654236"/>
    <lineage>
        <taxon>Bacteria</taxon>
        <taxon>Pseudomonadati</taxon>
        <taxon>Bacteroidota</taxon>
        <taxon>Cytophagia</taxon>
        <taxon>Cytophagales</taxon>
        <taxon>Spirosomataceae</taxon>
        <taxon>Salmonirosea</taxon>
    </lineage>
</organism>
<dbReference type="PANTHER" id="PTHR35008:SF8">
    <property type="entry name" value="ALCOHOL DEHYDROGENASE CYTOCHROME C SUBUNIT"/>
    <property type="match status" value="1"/>
</dbReference>
<dbReference type="GO" id="GO:0009055">
    <property type="term" value="F:electron transfer activity"/>
    <property type="evidence" value="ECO:0007669"/>
    <property type="project" value="InterPro"/>
</dbReference>
<proteinExistence type="predicted"/>
<evidence type="ECO:0000256" key="2">
    <source>
        <dbReference type="ARBA" id="ARBA00022723"/>
    </source>
</evidence>
<dbReference type="InterPro" id="IPR009056">
    <property type="entry name" value="Cyt_c-like_dom"/>
</dbReference>
<dbReference type="RefSeq" id="WP_152765079.1">
    <property type="nucleotide sequence ID" value="NZ_WHLY01000002.1"/>
</dbReference>